<keyword evidence="1" id="KW-0472">Membrane</keyword>
<keyword evidence="3" id="KW-1185">Reference proteome</keyword>
<organism evidence="2 3">
    <name type="scientific">Ichthyophthirius multifiliis</name>
    <name type="common">White spot disease agent</name>
    <name type="synonym">Ich</name>
    <dbReference type="NCBI Taxonomy" id="5932"/>
    <lineage>
        <taxon>Eukaryota</taxon>
        <taxon>Sar</taxon>
        <taxon>Alveolata</taxon>
        <taxon>Ciliophora</taxon>
        <taxon>Intramacronucleata</taxon>
        <taxon>Oligohymenophorea</taxon>
        <taxon>Hymenostomatida</taxon>
        <taxon>Ophryoglenina</taxon>
        <taxon>Ichthyophthirius</taxon>
    </lineage>
</organism>
<evidence type="ECO:0000313" key="2">
    <source>
        <dbReference type="EMBL" id="EGR27660.1"/>
    </source>
</evidence>
<reference evidence="2 3" key="1">
    <citation type="submission" date="2011-07" db="EMBL/GenBank/DDBJ databases">
        <authorList>
            <person name="Coyne R."/>
            <person name="Brami D."/>
            <person name="Johnson J."/>
            <person name="Hostetler J."/>
            <person name="Hannick L."/>
            <person name="Clark T."/>
            <person name="Cassidy-Hanley D."/>
            <person name="Inman J."/>
        </authorList>
    </citation>
    <scope>NUCLEOTIDE SEQUENCE [LARGE SCALE GENOMIC DNA]</scope>
    <source>
        <strain evidence="2 3">G5</strain>
    </source>
</reference>
<keyword evidence="1" id="KW-0812">Transmembrane</keyword>
<dbReference type="RefSeq" id="XP_004025112.1">
    <property type="nucleotide sequence ID" value="XM_004025063.1"/>
</dbReference>
<dbReference type="EMBL" id="GL984337">
    <property type="protein sequence ID" value="EGR27660.1"/>
    <property type="molecule type" value="Genomic_DNA"/>
</dbReference>
<feature type="non-terminal residue" evidence="2">
    <location>
        <position position="1"/>
    </location>
</feature>
<evidence type="ECO:0000313" key="3">
    <source>
        <dbReference type="Proteomes" id="UP000008983"/>
    </source>
</evidence>
<dbReference type="Proteomes" id="UP000008983">
    <property type="component" value="Unassembled WGS sequence"/>
</dbReference>
<dbReference type="GeneID" id="14903735"/>
<gene>
    <name evidence="2" type="ORF">IMG5_191630</name>
</gene>
<sequence length="269" mass="32162">ILFFPYIFPIFFLLIFVYYLFQQVLLTFYFQKIYIQFFFLCIFQPQQAFIITQNTLLIPKITKSINFSLSQSQQNIFFVIFLSKFQIKNKVFSSLISGTFSKFSFCFIFYFCFEIYSISFFLVNYLCIYLNSSHSFLVKIFSYYQPSFCFLHKAKSQQGMLFQRAFYANKASFLSQKCTKQYPLEIYEDFFQGKSIFKTLNLLNIQKITCLVAYLGIGSIYKISSSISEILIGFLGYIRFVFYSKIKSEDNYRDSFKIQRLFMGRIWAY</sequence>
<evidence type="ECO:0008006" key="4">
    <source>
        <dbReference type="Google" id="ProtNLM"/>
    </source>
</evidence>
<accession>G0R4E1</accession>
<dbReference type="InParanoid" id="G0R4E1"/>
<feature type="transmembrane region" description="Helical" evidence="1">
    <location>
        <begin position="6"/>
        <end position="30"/>
    </location>
</feature>
<feature type="transmembrane region" description="Helical" evidence="1">
    <location>
        <begin position="103"/>
        <end position="126"/>
    </location>
</feature>
<protein>
    <recommendedName>
        <fullName evidence="4">Transmembrane protein</fullName>
    </recommendedName>
</protein>
<proteinExistence type="predicted"/>
<dbReference type="AlphaFoldDB" id="G0R4E1"/>
<keyword evidence="1" id="KW-1133">Transmembrane helix</keyword>
<name>G0R4E1_ICHMU</name>
<evidence type="ECO:0000256" key="1">
    <source>
        <dbReference type="SAM" id="Phobius"/>
    </source>
</evidence>